<dbReference type="AlphaFoldDB" id="A0A090IBR9"/>
<accession>A0A090IBR9</accession>
<keyword evidence="7" id="KW-1185">Reference proteome</keyword>
<sequence length="510" mass="58868">MKTMIFTQRSIAQLKAEPKSYTVMDSKSQGLGIRVSPKGKKVFVAMWRVNSRAQTQTLGLCLVMSITEARQKSIDCLTLWQKGSKDIKQSPTFSEFIHSEWKKEVFERWKPSTQRMANSVLARQFLPRFGHRRLHLLTVLDVRHWFEEYSITKAGGANRALDILQSIIRLAIVHGHIKENVCASITQNPKRTLNRFLSMDEIGSVDRVMKQFTLQGGERERQCSDIFRLLLLTGCRCNEIVKLKWSYIDNHEIHLPDSKTGARSVYLSHAAKELLSRQDRLTDYVFEQPDGRPQQHVPAYWCKVRKHANVNDVRIHDLRHTFASHAALMNATLPMISKMLGHKRLSMTLRYTHVSQQETKAAAQRIALLIEAFSQGKESNPTIPEDSVISLPMALDKKKRTTRKIKIPLTTKELATVIERARVHDVTLDELGLRCFRKQLEQDLSSCSHRELSYRIKAQVSRLPKTETGTRVETLELCLPIQEYERYKTHVTLCHVTFLSWVRMGYYAVF</sequence>
<dbReference type="Pfam" id="PF00589">
    <property type="entry name" value="Phage_integrase"/>
    <property type="match status" value="1"/>
</dbReference>
<keyword evidence="2" id="KW-0229">DNA integration</keyword>
<keyword evidence="3" id="KW-0238">DNA-binding</keyword>
<keyword evidence="4" id="KW-0233">DNA recombination</keyword>
<gene>
    <name evidence="6" type="ORF">AWOD_p920_41</name>
</gene>
<dbReference type="PROSITE" id="PS51898">
    <property type="entry name" value="TYR_RECOMBINASE"/>
    <property type="match status" value="1"/>
</dbReference>
<dbReference type="GO" id="GO:0006310">
    <property type="term" value="P:DNA recombination"/>
    <property type="evidence" value="ECO:0007669"/>
    <property type="project" value="UniProtKB-KW"/>
</dbReference>
<dbReference type="InterPro" id="IPR050808">
    <property type="entry name" value="Phage_Integrase"/>
</dbReference>
<evidence type="ECO:0000256" key="3">
    <source>
        <dbReference type="ARBA" id="ARBA00023125"/>
    </source>
</evidence>
<evidence type="ECO:0000256" key="4">
    <source>
        <dbReference type="ARBA" id="ARBA00023172"/>
    </source>
</evidence>
<dbReference type="Gene3D" id="3.30.160.390">
    <property type="entry name" value="Integrase, DNA-binding domain"/>
    <property type="match status" value="1"/>
</dbReference>
<dbReference type="Pfam" id="PF22022">
    <property type="entry name" value="Phage_int_M"/>
    <property type="match status" value="1"/>
</dbReference>
<dbReference type="InterPro" id="IPR011010">
    <property type="entry name" value="DNA_brk_join_enz"/>
</dbReference>
<dbReference type="OrthoDB" id="9795573at2"/>
<geneLocation type="plasmid" evidence="6 7">
    <name>pAWOD920</name>
</geneLocation>
<dbReference type="InterPro" id="IPR010998">
    <property type="entry name" value="Integrase_recombinase_N"/>
</dbReference>
<dbReference type="PANTHER" id="PTHR30629:SF2">
    <property type="entry name" value="PROPHAGE INTEGRASE INTS-RELATED"/>
    <property type="match status" value="1"/>
</dbReference>
<dbReference type="InterPro" id="IPR025166">
    <property type="entry name" value="Integrase_DNA_bind_dom"/>
</dbReference>
<proteinExistence type="inferred from homology"/>
<dbReference type="SUPFAM" id="SSF56349">
    <property type="entry name" value="DNA breaking-rejoining enzymes"/>
    <property type="match status" value="1"/>
</dbReference>
<dbReference type="GO" id="GO:0003677">
    <property type="term" value="F:DNA binding"/>
    <property type="evidence" value="ECO:0007669"/>
    <property type="project" value="UniProtKB-KW"/>
</dbReference>
<name>A0A090IBR9_9GAMM</name>
<dbReference type="InterPro" id="IPR038488">
    <property type="entry name" value="Integrase_DNA-bd_sf"/>
</dbReference>
<dbReference type="Proteomes" id="UP000032427">
    <property type="component" value="Plasmid pAWOD920"/>
</dbReference>
<keyword evidence="6" id="KW-0614">Plasmid</keyword>
<evidence type="ECO:0000256" key="2">
    <source>
        <dbReference type="ARBA" id="ARBA00022908"/>
    </source>
</evidence>
<evidence type="ECO:0000256" key="1">
    <source>
        <dbReference type="ARBA" id="ARBA00008857"/>
    </source>
</evidence>
<evidence type="ECO:0000313" key="6">
    <source>
        <dbReference type="EMBL" id="CED57967.1"/>
    </source>
</evidence>
<dbReference type="InterPro" id="IPR013762">
    <property type="entry name" value="Integrase-like_cat_sf"/>
</dbReference>
<dbReference type="KEGG" id="awd:AWOD_p920_41"/>
<evidence type="ECO:0000259" key="5">
    <source>
        <dbReference type="PROSITE" id="PS51898"/>
    </source>
</evidence>
<dbReference type="CDD" id="cd00796">
    <property type="entry name" value="INT_Rci_Hp1_C"/>
    <property type="match status" value="1"/>
</dbReference>
<dbReference type="Gene3D" id="1.10.150.130">
    <property type="match status" value="1"/>
</dbReference>
<dbReference type="InterPro" id="IPR053876">
    <property type="entry name" value="Phage_int_M"/>
</dbReference>
<evidence type="ECO:0000313" key="7">
    <source>
        <dbReference type="Proteomes" id="UP000032427"/>
    </source>
</evidence>
<comment type="similarity">
    <text evidence="1">Belongs to the 'phage' integrase family.</text>
</comment>
<feature type="domain" description="Tyr recombinase" evidence="5">
    <location>
        <begin position="192"/>
        <end position="364"/>
    </location>
</feature>
<dbReference type="PATRIC" id="fig|80852.17.peg.4204"/>
<dbReference type="InterPro" id="IPR002104">
    <property type="entry name" value="Integrase_catalytic"/>
</dbReference>
<dbReference type="GO" id="GO:0015074">
    <property type="term" value="P:DNA integration"/>
    <property type="evidence" value="ECO:0007669"/>
    <property type="project" value="UniProtKB-KW"/>
</dbReference>
<dbReference type="Gene3D" id="1.10.443.10">
    <property type="entry name" value="Intergrase catalytic core"/>
    <property type="match status" value="1"/>
</dbReference>
<dbReference type="EMBL" id="LN554848">
    <property type="protein sequence ID" value="CED57967.1"/>
    <property type="molecule type" value="Genomic_DNA"/>
</dbReference>
<organism evidence="6 7">
    <name type="scientific">Aliivibrio wodanis</name>
    <dbReference type="NCBI Taxonomy" id="80852"/>
    <lineage>
        <taxon>Bacteria</taxon>
        <taxon>Pseudomonadati</taxon>
        <taxon>Pseudomonadota</taxon>
        <taxon>Gammaproteobacteria</taxon>
        <taxon>Vibrionales</taxon>
        <taxon>Vibrionaceae</taxon>
        <taxon>Aliivibrio</taxon>
    </lineage>
</organism>
<dbReference type="HOGENOM" id="CLU_027562_17_7_6"/>
<reference evidence="7" key="1">
    <citation type="submission" date="2014-09" db="EMBL/GenBank/DDBJ databases">
        <authorList>
            <person name="Hjerde E."/>
        </authorList>
    </citation>
    <scope>NUCLEOTIDE SEQUENCE [LARGE SCALE GENOMIC DNA]</scope>
    <source>
        <strain evidence="7">06/09/139</strain>
        <plasmid evidence="7">pAWOD920</plasmid>
    </source>
</reference>
<dbReference type="Pfam" id="PF13356">
    <property type="entry name" value="Arm-DNA-bind_3"/>
    <property type="match status" value="1"/>
</dbReference>
<protein>
    <submittedName>
        <fullName evidence="6">Phage integrase</fullName>
    </submittedName>
</protein>
<dbReference type="PANTHER" id="PTHR30629">
    <property type="entry name" value="PROPHAGE INTEGRASE"/>
    <property type="match status" value="1"/>
</dbReference>